<keyword evidence="1" id="KW-0812">Transmembrane</keyword>
<dbReference type="EMBL" id="GBRH01190892">
    <property type="protein sequence ID" value="JAE07004.1"/>
    <property type="molecule type" value="Transcribed_RNA"/>
</dbReference>
<name>A0A0A9F716_ARUDO</name>
<reference evidence="2" key="2">
    <citation type="journal article" date="2015" name="Data Brief">
        <title>Shoot transcriptome of the giant reed, Arundo donax.</title>
        <authorList>
            <person name="Barrero R.A."/>
            <person name="Guerrero F.D."/>
            <person name="Moolhuijzen P."/>
            <person name="Goolsby J.A."/>
            <person name="Tidwell J."/>
            <person name="Bellgard S.E."/>
            <person name="Bellgard M.I."/>
        </authorList>
    </citation>
    <scope>NUCLEOTIDE SEQUENCE</scope>
    <source>
        <tissue evidence="2">Shoot tissue taken approximately 20 cm above the soil surface</tissue>
    </source>
</reference>
<evidence type="ECO:0000256" key="1">
    <source>
        <dbReference type="SAM" id="Phobius"/>
    </source>
</evidence>
<dbReference type="AlphaFoldDB" id="A0A0A9F716"/>
<evidence type="ECO:0000313" key="2">
    <source>
        <dbReference type="EMBL" id="JAE07004.1"/>
    </source>
</evidence>
<accession>A0A0A9F716</accession>
<feature type="transmembrane region" description="Helical" evidence="1">
    <location>
        <begin position="42"/>
        <end position="65"/>
    </location>
</feature>
<protein>
    <submittedName>
        <fullName evidence="2">Uncharacterized protein</fullName>
    </submittedName>
</protein>
<keyword evidence="1" id="KW-0472">Membrane</keyword>
<sequence length="83" mass="9711">MDSQIMLDFFACLCFYLHFLCSLHQCIPFSFVTLWHLLASLFVSFLFRSHVAFVSFCFCISVTVIPCRENKWIVLVICPRGNH</sequence>
<reference evidence="2" key="1">
    <citation type="submission" date="2014-09" db="EMBL/GenBank/DDBJ databases">
        <authorList>
            <person name="Magalhaes I.L.F."/>
            <person name="Oliveira U."/>
            <person name="Santos F.R."/>
            <person name="Vidigal T.H.D.A."/>
            <person name="Brescovit A.D."/>
            <person name="Santos A.J."/>
        </authorList>
    </citation>
    <scope>NUCLEOTIDE SEQUENCE</scope>
    <source>
        <tissue evidence="2">Shoot tissue taken approximately 20 cm above the soil surface</tissue>
    </source>
</reference>
<proteinExistence type="predicted"/>
<organism evidence="2">
    <name type="scientific">Arundo donax</name>
    <name type="common">Giant reed</name>
    <name type="synonym">Donax arundinaceus</name>
    <dbReference type="NCBI Taxonomy" id="35708"/>
    <lineage>
        <taxon>Eukaryota</taxon>
        <taxon>Viridiplantae</taxon>
        <taxon>Streptophyta</taxon>
        <taxon>Embryophyta</taxon>
        <taxon>Tracheophyta</taxon>
        <taxon>Spermatophyta</taxon>
        <taxon>Magnoliopsida</taxon>
        <taxon>Liliopsida</taxon>
        <taxon>Poales</taxon>
        <taxon>Poaceae</taxon>
        <taxon>PACMAD clade</taxon>
        <taxon>Arundinoideae</taxon>
        <taxon>Arundineae</taxon>
        <taxon>Arundo</taxon>
    </lineage>
</organism>
<keyword evidence="1" id="KW-1133">Transmembrane helix</keyword>